<organism evidence="3 4">
    <name type="scientific">Microvirga aerophila</name>
    <dbReference type="NCBI Taxonomy" id="670291"/>
    <lineage>
        <taxon>Bacteria</taxon>
        <taxon>Pseudomonadati</taxon>
        <taxon>Pseudomonadota</taxon>
        <taxon>Alphaproteobacteria</taxon>
        <taxon>Hyphomicrobiales</taxon>
        <taxon>Methylobacteriaceae</taxon>
        <taxon>Microvirga</taxon>
    </lineage>
</organism>
<evidence type="ECO:0008006" key="5">
    <source>
        <dbReference type="Google" id="ProtNLM"/>
    </source>
</evidence>
<reference evidence="3 4" key="1">
    <citation type="submission" date="2019-07" db="EMBL/GenBank/DDBJ databases">
        <title>Whole genome shotgun sequence of Microvirga aerophila NBRC 106136.</title>
        <authorList>
            <person name="Hosoyama A."/>
            <person name="Uohara A."/>
            <person name="Ohji S."/>
            <person name="Ichikawa N."/>
        </authorList>
    </citation>
    <scope>NUCLEOTIDE SEQUENCE [LARGE SCALE GENOMIC DNA]</scope>
    <source>
        <strain evidence="3 4">NBRC 106136</strain>
    </source>
</reference>
<sequence>MPVDPLGASKGGQMRHVSSAALTSLTLFATSSSLALAQTTAPGTPPAGPAATPEGGITDWWWIILLVIVAAAAIWYFTRRRTTL</sequence>
<keyword evidence="1" id="KW-0472">Membrane</keyword>
<keyword evidence="1" id="KW-0812">Transmembrane</keyword>
<evidence type="ECO:0000256" key="1">
    <source>
        <dbReference type="SAM" id="Phobius"/>
    </source>
</evidence>
<dbReference type="EMBL" id="BJYU01000573">
    <property type="protein sequence ID" value="GEO19450.1"/>
    <property type="molecule type" value="Genomic_DNA"/>
</dbReference>
<evidence type="ECO:0000313" key="4">
    <source>
        <dbReference type="Proteomes" id="UP000321085"/>
    </source>
</evidence>
<keyword evidence="2" id="KW-0732">Signal</keyword>
<comment type="caution">
    <text evidence="3">The sequence shown here is derived from an EMBL/GenBank/DDBJ whole genome shotgun (WGS) entry which is preliminary data.</text>
</comment>
<protein>
    <recommendedName>
        <fullName evidence="5">IPTL-CTERM protein sorting domain-containing protein</fullName>
    </recommendedName>
</protein>
<feature type="chain" id="PRO_5022174206" description="IPTL-CTERM protein sorting domain-containing protein" evidence="2">
    <location>
        <begin position="38"/>
        <end position="84"/>
    </location>
</feature>
<evidence type="ECO:0000256" key="2">
    <source>
        <dbReference type="SAM" id="SignalP"/>
    </source>
</evidence>
<gene>
    <name evidence="3" type="ORF">MAE02_71460</name>
</gene>
<name>A0A512C5K7_9HYPH</name>
<keyword evidence="1" id="KW-1133">Transmembrane helix</keyword>
<keyword evidence="4" id="KW-1185">Reference proteome</keyword>
<proteinExistence type="predicted"/>
<feature type="signal peptide" evidence="2">
    <location>
        <begin position="1"/>
        <end position="37"/>
    </location>
</feature>
<evidence type="ECO:0000313" key="3">
    <source>
        <dbReference type="EMBL" id="GEO19450.1"/>
    </source>
</evidence>
<accession>A0A512C5K7</accession>
<dbReference type="Proteomes" id="UP000321085">
    <property type="component" value="Unassembled WGS sequence"/>
</dbReference>
<dbReference type="AlphaFoldDB" id="A0A512C5K7"/>
<feature type="transmembrane region" description="Helical" evidence="1">
    <location>
        <begin position="61"/>
        <end position="78"/>
    </location>
</feature>